<dbReference type="PANTHER" id="PTHR13780:SF131">
    <property type="entry name" value="SUCROSE NONFERMENTING 4-LIKE PROTEIN ISOFORM X1"/>
    <property type="match status" value="1"/>
</dbReference>
<accession>A0ABD1QVM3</accession>
<evidence type="ECO:0000313" key="6">
    <source>
        <dbReference type="Proteomes" id="UP001604277"/>
    </source>
</evidence>
<dbReference type="InterPro" id="IPR000644">
    <property type="entry name" value="CBS_dom"/>
</dbReference>
<protein>
    <submittedName>
        <fullName evidence="5">Sucrose nonfermenting 4-like protein</fullName>
    </submittedName>
</protein>
<dbReference type="InterPro" id="IPR050511">
    <property type="entry name" value="AMPK_gamma/SDS23_families"/>
</dbReference>
<feature type="domain" description="CBS" evidence="4">
    <location>
        <begin position="415"/>
        <end position="468"/>
    </location>
</feature>
<dbReference type="GO" id="GO:0009507">
    <property type="term" value="C:chloroplast"/>
    <property type="evidence" value="ECO:0007669"/>
    <property type="project" value="UniProtKB-ARBA"/>
</dbReference>
<dbReference type="PANTHER" id="PTHR13780">
    <property type="entry name" value="AMP-ACTIVATED PROTEIN KINASE, GAMMA REGULATORY SUBUNIT"/>
    <property type="match status" value="1"/>
</dbReference>
<reference evidence="6" key="1">
    <citation type="submission" date="2024-07" db="EMBL/GenBank/DDBJ databases">
        <title>Two chromosome-level genome assemblies of Korean endemic species Abeliophyllum distichum and Forsythia ovata (Oleaceae).</title>
        <authorList>
            <person name="Jang H."/>
        </authorList>
    </citation>
    <scope>NUCLEOTIDE SEQUENCE [LARGE SCALE GENOMIC DNA]</scope>
</reference>
<dbReference type="EMBL" id="JBFOLJ010000014">
    <property type="protein sequence ID" value="KAL2478974.1"/>
    <property type="molecule type" value="Genomic_DNA"/>
</dbReference>
<dbReference type="SMART" id="SM00116">
    <property type="entry name" value="CBS"/>
    <property type="match status" value="3"/>
</dbReference>
<name>A0ABD1QVM3_9LAMI</name>
<evidence type="ECO:0000259" key="4">
    <source>
        <dbReference type="PROSITE" id="PS51371"/>
    </source>
</evidence>
<feature type="domain" description="CBS" evidence="4">
    <location>
        <begin position="152"/>
        <end position="212"/>
    </location>
</feature>
<evidence type="ECO:0000313" key="5">
    <source>
        <dbReference type="EMBL" id="KAL2478974.1"/>
    </source>
</evidence>
<dbReference type="SUPFAM" id="SSF54631">
    <property type="entry name" value="CBS-domain pair"/>
    <property type="match status" value="2"/>
</dbReference>
<dbReference type="InterPro" id="IPR046342">
    <property type="entry name" value="CBS_dom_sf"/>
</dbReference>
<keyword evidence="1" id="KW-0677">Repeat</keyword>
<keyword evidence="6" id="KW-1185">Reference proteome</keyword>
<dbReference type="Proteomes" id="UP001604277">
    <property type="component" value="Unassembled WGS sequence"/>
</dbReference>
<dbReference type="Gene3D" id="3.10.580.10">
    <property type="entry name" value="CBS-domain"/>
    <property type="match status" value="2"/>
</dbReference>
<organism evidence="5 6">
    <name type="scientific">Forsythia ovata</name>
    <dbReference type="NCBI Taxonomy" id="205694"/>
    <lineage>
        <taxon>Eukaryota</taxon>
        <taxon>Viridiplantae</taxon>
        <taxon>Streptophyta</taxon>
        <taxon>Embryophyta</taxon>
        <taxon>Tracheophyta</taxon>
        <taxon>Spermatophyta</taxon>
        <taxon>Magnoliopsida</taxon>
        <taxon>eudicotyledons</taxon>
        <taxon>Gunneridae</taxon>
        <taxon>Pentapetalae</taxon>
        <taxon>asterids</taxon>
        <taxon>lamiids</taxon>
        <taxon>Lamiales</taxon>
        <taxon>Oleaceae</taxon>
        <taxon>Forsythieae</taxon>
        <taxon>Forsythia</taxon>
    </lineage>
</organism>
<dbReference type="InterPro" id="IPR013783">
    <property type="entry name" value="Ig-like_fold"/>
</dbReference>
<keyword evidence="2 3" id="KW-0129">CBS domain</keyword>
<gene>
    <name evidence="5" type="ORF">Fot_47988</name>
</gene>
<dbReference type="SUPFAM" id="SSF81296">
    <property type="entry name" value="E set domains"/>
    <property type="match status" value="1"/>
</dbReference>
<dbReference type="InterPro" id="IPR014756">
    <property type="entry name" value="Ig_E-set"/>
</dbReference>
<dbReference type="Pfam" id="PF00571">
    <property type="entry name" value="CBS"/>
    <property type="match status" value="3"/>
</dbReference>
<sequence length="468" mass="52506">MVHTPFTWRYGGHQVSICGSFNGWTDKIPMILVDGSASIFQRIIDLPPGYHQYKFFVDGIWRVDEQQICAQDEYGTMNNIVLVKGAENVSPNFHIEAFRTNINLDNARIAQFVGSSLGAPVTEPVLQLSDGEMDVSRNLLSMHLSSSRAYDLLPYSGKVIVFDVEVAVEQAFRDMSDQGLAVVPLWDEHHGQIAGMLTASDFMLILLELHKNRTMFTNEELEIHTISAWKHRKIHHPRDMIGPSVPPLQRRSLIQAGPDESLGGLASRILHNKISAVPIIHSAKDGSCPQLLHVACLSEILKHVCRHFRHHIGYLPLLQQPIGYLPLGTWAREVGRASDRPLLTLRTNDSLDSAINLLLKAQISSVPILDDRGNIVNVYSRSDITSLAKDNMYSRIQLDQIMMSQALEVIGEAVGQHRYRTCTRFDSLYGVMELLSEPDVRRVIVIEASSRHIEGIITLSDVLSFILR</sequence>
<evidence type="ECO:0000256" key="2">
    <source>
        <dbReference type="ARBA" id="ARBA00023122"/>
    </source>
</evidence>
<proteinExistence type="predicted"/>
<dbReference type="InterPro" id="IPR032640">
    <property type="entry name" value="AMPK1_CBM"/>
</dbReference>
<dbReference type="Gene3D" id="2.60.40.10">
    <property type="entry name" value="Immunoglobulins"/>
    <property type="match status" value="1"/>
</dbReference>
<feature type="domain" description="CBS" evidence="4">
    <location>
        <begin position="338"/>
        <end position="394"/>
    </location>
</feature>
<evidence type="ECO:0000256" key="3">
    <source>
        <dbReference type="PROSITE-ProRule" id="PRU00703"/>
    </source>
</evidence>
<dbReference type="Pfam" id="PF16561">
    <property type="entry name" value="AMPK1_CBM"/>
    <property type="match status" value="1"/>
</dbReference>
<dbReference type="PROSITE" id="PS51371">
    <property type="entry name" value="CBS"/>
    <property type="match status" value="3"/>
</dbReference>
<comment type="caution">
    <text evidence="5">The sequence shown here is derived from an EMBL/GenBank/DDBJ whole genome shotgun (WGS) entry which is preliminary data.</text>
</comment>
<dbReference type="CDD" id="cd02859">
    <property type="entry name" value="E_set_AMPKbeta_like_N"/>
    <property type="match status" value="1"/>
</dbReference>
<evidence type="ECO:0000256" key="1">
    <source>
        <dbReference type="ARBA" id="ARBA00022737"/>
    </source>
</evidence>
<dbReference type="AlphaFoldDB" id="A0ABD1QVM3"/>